<keyword evidence="9" id="KW-0539">Nucleus</keyword>
<evidence type="ECO:0000259" key="15">
    <source>
        <dbReference type="PROSITE" id="PS51194"/>
    </source>
</evidence>
<evidence type="ECO:0000256" key="12">
    <source>
        <dbReference type="ARBA" id="ARBA00070009"/>
    </source>
</evidence>
<dbReference type="SMART" id="SM00847">
    <property type="entry name" value="HA2"/>
    <property type="match status" value="1"/>
</dbReference>
<dbReference type="Proteomes" id="UP000019375">
    <property type="component" value="Unassembled WGS sequence"/>
</dbReference>
<dbReference type="AlphaFoldDB" id="A0A8J2X498"/>
<proteinExistence type="inferred from homology"/>
<dbReference type="Pfam" id="PF21010">
    <property type="entry name" value="HA2_C"/>
    <property type="match status" value="1"/>
</dbReference>
<evidence type="ECO:0000256" key="5">
    <source>
        <dbReference type="ARBA" id="ARBA00022801"/>
    </source>
</evidence>
<accession>A0A8J2X498</accession>
<organism evidence="16 17">
    <name type="scientific">Zygosaccharomyces bailii (strain CLIB 213 / ATCC 58445 / CBS 680 / BCRC 21525 / NBRC 1098 / NCYC 1416 / NRRL Y-2227)</name>
    <dbReference type="NCBI Taxonomy" id="1333698"/>
    <lineage>
        <taxon>Eukaryota</taxon>
        <taxon>Fungi</taxon>
        <taxon>Dikarya</taxon>
        <taxon>Ascomycota</taxon>
        <taxon>Saccharomycotina</taxon>
        <taxon>Saccharomycetes</taxon>
        <taxon>Saccharomycetales</taxon>
        <taxon>Saccharomycetaceae</taxon>
        <taxon>Zygosaccharomyces</taxon>
    </lineage>
</organism>
<dbReference type="FunFam" id="3.40.50.300:FF:000007">
    <property type="entry name" value="Pre-mRNA-splicing factor ATP-dependent RNA helicase"/>
    <property type="match status" value="1"/>
</dbReference>
<dbReference type="OrthoDB" id="10253254at2759"/>
<evidence type="ECO:0000313" key="16">
    <source>
        <dbReference type="EMBL" id="CDF87190.1"/>
    </source>
</evidence>
<dbReference type="InterPro" id="IPR007502">
    <property type="entry name" value="Helicase-assoc_dom"/>
</dbReference>
<evidence type="ECO:0000256" key="8">
    <source>
        <dbReference type="ARBA" id="ARBA00023187"/>
    </source>
</evidence>
<dbReference type="GO" id="GO:0005524">
    <property type="term" value="F:ATP binding"/>
    <property type="evidence" value="ECO:0007669"/>
    <property type="project" value="UniProtKB-KW"/>
</dbReference>
<keyword evidence="3" id="KW-0507">mRNA processing</keyword>
<dbReference type="GO" id="GO:0016787">
    <property type="term" value="F:hydrolase activity"/>
    <property type="evidence" value="ECO:0007669"/>
    <property type="project" value="UniProtKB-KW"/>
</dbReference>
<dbReference type="GO" id="GO:0005681">
    <property type="term" value="C:spliceosomal complex"/>
    <property type="evidence" value="ECO:0007669"/>
    <property type="project" value="UniProtKB-ARBA"/>
</dbReference>
<dbReference type="InterPro" id="IPR011545">
    <property type="entry name" value="DEAD/DEAH_box_helicase_dom"/>
</dbReference>
<evidence type="ECO:0000256" key="7">
    <source>
        <dbReference type="ARBA" id="ARBA00022840"/>
    </source>
</evidence>
<feature type="domain" description="Helicase C-terminal" evidence="15">
    <location>
        <begin position="568"/>
        <end position="751"/>
    </location>
</feature>
<dbReference type="Pfam" id="PF07717">
    <property type="entry name" value="OB_NTP_bind"/>
    <property type="match status" value="1"/>
</dbReference>
<dbReference type="InterPro" id="IPR048333">
    <property type="entry name" value="HA2_WH"/>
</dbReference>
<evidence type="ECO:0000256" key="1">
    <source>
        <dbReference type="ARBA" id="ARBA00004123"/>
    </source>
</evidence>
<keyword evidence="4" id="KW-0547">Nucleotide-binding</keyword>
<evidence type="ECO:0000313" key="17">
    <source>
        <dbReference type="Proteomes" id="UP000019375"/>
    </source>
</evidence>
<keyword evidence="7" id="KW-0067">ATP-binding</keyword>
<dbReference type="PROSITE" id="PS00690">
    <property type="entry name" value="DEAH_ATP_HELICASE"/>
    <property type="match status" value="1"/>
</dbReference>
<dbReference type="GO" id="GO:0071826">
    <property type="term" value="P:protein-RNA complex organization"/>
    <property type="evidence" value="ECO:0007669"/>
    <property type="project" value="UniProtKB-ARBA"/>
</dbReference>
<dbReference type="FunFam" id="3.40.50.300:FF:000615">
    <property type="entry name" value="pre-mRNA-splicing factor ATP-dependent RNA helicase DEAH7"/>
    <property type="match status" value="1"/>
</dbReference>
<dbReference type="GO" id="GO:0022613">
    <property type="term" value="P:ribonucleoprotein complex biogenesis"/>
    <property type="evidence" value="ECO:0007669"/>
    <property type="project" value="UniProtKB-ARBA"/>
</dbReference>
<sequence>MSDEVVKFVQEHSKSKVTHNFVVTLTKLAQNCRGDLDKFVVGCEALGMLNDDKTYLKTLFIKLSNKNSLDPNLCLSNKVELPRRKLNLQLEYSEEDDDDDESLPIMPQRAPRRPLKFKRIGKDMAQRLREYDKEPKKEKGTSVMRTEPKRINKSVHIARPRGEPLPQMQTYADDEIEQSEGETSDSLISEDALSEDREWYNNDDDYGNAVASQEVSRDLNFRPASEDEKSFRLPTMSVQVYPMSLSKRKQFLPPFLKKNYGSPEFSNSAIIGSFLDASQSGAVSPFKNPDGELSMNAKKGSRLVALRRLQKDKTNRAKETADIVGTALGNLLGLKENEKNRQSASTHVDATDTGMPSRGDIDRARKALPAYQIKSQIIQTIRDHQVTVVIGETGSGKTTQLAQYLNEAGLCKDNRIIGCTQPRRVAAMSVAKRVALEMDVKLGQEVGYSIRFEDCTSSKTRVKFMTDGILLREALMDETLEKYGCIIIDEAHERSLNTDVILGLFKRLLARRRDIKLIITSATINATKFSSFFGGAPLFTIPGRTFPIEIVYSKHPVSDYVESSVMQAIRIHMSTGIDTGDILIFMTGQEDIEATADTLRQKLTEIYSKRLGVSRYEEIDDIEIFPIYSALPADIQNHIFKRLEQGKRKIVIATNIAETSLTIDGIKYVVDCGYSKLKLYNPKIGLDSLTITPISKANADQRSGRAGRTGPGMAYRMYTEEAAYDDMYNQTIPEIQRTNLSNTVLLLKSLGVDDILRFPFIDPPPLQTLLASLYELHFLGALDNWGNLTRMGSKMSKFPIRPSLSKALLISATNGCSEEMVTIVSMLSVPMVFYRPSERQKEADRARSRFFVPESDHLTLLNVYGQWRSNRYSAKWCSRHFLQYRSLQRAREIREQLIKIMQSQEIELVSSGTEWDIVRKCICSGFSYQAAKISGLGKYNHLQTGMEVQLHPTSALYGMGDLPPYVVYHELLMTTREYINCVTSVDPFWLMEFGGFLYEIKRIKDMEGNGGRGFMDTVSDDQDETENQPDELDLRVKNCLVRRDMALQRIQQCDKQSTKRYSDGPNSSQKKRENSNVQIGFTKRRPF</sequence>
<dbReference type="GO" id="GO:0003723">
    <property type="term" value="F:RNA binding"/>
    <property type="evidence" value="ECO:0007669"/>
    <property type="project" value="TreeGrafter"/>
</dbReference>
<dbReference type="Gene3D" id="1.20.120.1080">
    <property type="match status" value="1"/>
</dbReference>
<dbReference type="PANTHER" id="PTHR18934">
    <property type="entry name" value="ATP-DEPENDENT RNA HELICASE"/>
    <property type="match status" value="1"/>
</dbReference>
<dbReference type="GO" id="GO:0000398">
    <property type="term" value="P:mRNA splicing, via spliceosome"/>
    <property type="evidence" value="ECO:0007669"/>
    <property type="project" value="UniProtKB-ARBA"/>
</dbReference>
<protein>
    <recommendedName>
        <fullName evidence="12">Pre-mRNA-splicing factor ATP-dependent RNA helicase PRP16</fullName>
        <ecNumber evidence="2">3.6.4.13</ecNumber>
    </recommendedName>
</protein>
<keyword evidence="5" id="KW-0378">Hydrolase</keyword>
<dbReference type="FunFam" id="1.20.120.1080:FF:000018">
    <property type="entry name" value="Pre-mRNA-splicing factor ATP-dependent RNA helicase prp16"/>
    <property type="match status" value="1"/>
</dbReference>
<dbReference type="PANTHER" id="PTHR18934:SF91">
    <property type="entry name" value="PRE-MRNA-SPLICING FACTOR ATP-DEPENDENT RNA HELICASE PRP16"/>
    <property type="match status" value="1"/>
</dbReference>
<reference evidence="17" key="1">
    <citation type="journal article" date="2013" name="Genome Announc.">
        <title>Genome sequence of the food spoilage yeast Zygosaccharomyces bailii CLIB 213(T).</title>
        <authorList>
            <person name="Galeote V."/>
            <person name="Bigey F."/>
            <person name="Devillers H."/>
            <person name="Neuveglise C."/>
            <person name="Dequin S."/>
        </authorList>
    </citation>
    <scope>NUCLEOTIDE SEQUENCE [LARGE SCALE GENOMIC DNA]</scope>
    <source>
        <strain evidence="17">CLIB 213 / ATCC 58445 / CBS 680 / CCRC 21525 / NBRC 1098 / NCYC 1416 / NRRL Y-2227</strain>
    </source>
</reference>
<comment type="subcellular location">
    <subcellularLocation>
        <location evidence="1">Nucleus</location>
    </subcellularLocation>
</comment>
<keyword evidence="6" id="KW-0347">Helicase</keyword>
<dbReference type="InterPro" id="IPR002464">
    <property type="entry name" value="DNA/RNA_helicase_DEAH_CS"/>
</dbReference>
<keyword evidence="8" id="KW-0508">mRNA splicing</keyword>
<evidence type="ECO:0000256" key="10">
    <source>
        <dbReference type="ARBA" id="ARBA00038040"/>
    </source>
</evidence>
<dbReference type="InterPro" id="IPR001650">
    <property type="entry name" value="Helicase_C-like"/>
</dbReference>
<dbReference type="Pfam" id="PF00270">
    <property type="entry name" value="DEAD"/>
    <property type="match status" value="1"/>
</dbReference>
<dbReference type="SMART" id="SM00487">
    <property type="entry name" value="DEXDc"/>
    <property type="match status" value="1"/>
</dbReference>
<evidence type="ECO:0000259" key="14">
    <source>
        <dbReference type="PROSITE" id="PS51192"/>
    </source>
</evidence>
<evidence type="ECO:0000256" key="6">
    <source>
        <dbReference type="ARBA" id="ARBA00022806"/>
    </source>
</evidence>
<dbReference type="InterPro" id="IPR011709">
    <property type="entry name" value="DEAD-box_helicase_OB_fold"/>
</dbReference>
<dbReference type="SUPFAM" id="SSF52540">
    <property type="entry name" value="P-loop containing nucleoside triphosphate hydrolases"/>
    <property type="match status" value="1"/>
</dbReference>
<name>A0A8J2X498_ZYGB2</name>
<dbReference type="Pfam" id="PF00271">
    <property type="entry name" value="Helicase_C"/>
    <property type="match status" value="1"/>
</dbReference>
<gene>
    <name evidence="16" type="ORF">BN860_00826g</name>
</gene>
<feature type="domain" description="Helicase ATP-binding" evidence="14">
    <location>
        <begin position="378"/>
        <end position="542"/>
    </location>
</feature>
<evidence type="ECO:0000256" key="3">
    <source>
        <dbReference type="ARBA" id="ARBA00022664"/>
    </source>
</evidence>
<comment type="similarity">
    <text evidence="10">Belongs to the DEAD box helicase family. DEAH subfamily. PRP16 sub-subfamily.</text>
</comment>
<dbReference type="InterPro" id="IPR014001">
    <property type="entry name" value="Helicase_ATP-bd"/>
</dbReference>
<dbReference type="SMART" id="SM00490">
    <property type="entry name" value="HELICc"/>
    <property type="match status" value="1"/>
</dbReference>
<comment type="catalytic activity">
    <reaction evidence="11">
        <text>ATP + H2O = ADP + phosphate + H(+)</text>
        <dbReference type="Rhea" id="RHEA:13065"/>
        <dbReference type="ChEBI" id="CHEBI:15377"/>
        <dbReference type="ChEBI" id="CHEBI:15378"/>
        <dbReference type="ChEBI" id="CHEBI:30616"/>
        <dbReference type="ChEBI" id="CHEBI:43474"/>
        <dbReference type="ChEBI" id="CHEBI:456216"/>
        <dbReference type="EC" id="3.6.4.13"/>
    </reaction>
</comment>
<evidence type="ECO:0000256" key="13">
    <source>
        <dbReference type="SAM" id="MobiDB-lite"/>
    </source>
</evidence>
<dbReference type="EC" id="3.6.4.13" evidence="2"/>
<dbReference type="EMBL" id="HG316454">
    <property type="protein sequence ID" value="CDF87190.1"/>
    <property type="molecule type" value="Genomic_DNA"/>
</dbReference>
<dbReference type="CDD" id="cd18791">
    <property type="entry name" value="SF2_C_RHA"/>
    <property type="match status" value="1"/>
</dbReference>
<dbReference type="PROSITE" id="PS51192">
    <property type="entry name" value="HELICASE_ATP_BIND_1"/>
    <property type="match status" value="1"/>
</dbReference>
<dbReference type="PROSITE" id="PS51194">
    <property type="entry name" value="HELICASE_CTER"/>
    <property type="match status" value="1"/>
</dbReference>
<keyword evidence="17" id="KW-1185">Reference proteome</keyword>
<evidence type="ECO:0000256" key="2">
    <source>
        <dbReference type="ARBA" id="ARBA00012552"/>
    </source>
</evidence>
<dbReference type="GO" id="GO:0034458">
    <property type="term" value="F:3'-5' RNA helicase activity"/>
    <property type="evidence" value="ECO:0007669"/>
    <property type="project" value="TreeGrafter"/>
</dbReference>
<evidence type="ECO:0000256" key="9">
    <source>
        <dbReference type="ARBA" id="ARBA00023242"/>
    </source>
</evidence>
<dbReference type="Gene3D" id="3.40.50.300">
    <property type="entry name" value="P-loop containing nucleotide triphosphate hydrolases"/>
    <property type="match status" value="2"/>
</dbReference>
<feature type="region of interest" description="Disordered" evidence="13">
    <location>
        <begin position="338"/>
        <end position="361"/>
    </location>
</feature>
<evidence type="ECO:0000256" key="11">
    <source>
        <dbReference type="ARBA" id="ARBA00047984"/>
    </source>
</evidence>
<dbReference type="InterPro" id="IPR027417">
    <property type="entry name" value="P-loop_NTPase"/>
</dbReference>
<evidence type="ECO:0000256" key="4">
    <source>
        <dbReference type="ARBA" id="ARBA00022741"/>
    </source>
</evidence>
<feature type="region of interest" description="Disordered" evidence="13">
    <location>
        <begin position="1052"/>
        <end position="1087"/>
    </location>
</feature>
<dbReference type="Pfam" id="PF04408">
    <property type="entry name" value="WHD_HA2"/>
    <property type="match status" value="1"/>
</dbReference>